<feature type="domain" description="Cysteine-rich" evidence="2">
    <location>
        <begin position="150"/>
        <end position="235"/>
    </location>
</feature>
<dbReference type="InterPro" id="IPR004017">
    <property type="entry name" value="Cys_rich_dom"/>
</dbReference>
<evidence type="ECO:0000313" key="5">
    <source>
        <dbReference type="Proteomes" id="UP001071230"/>
    </source>
</evidence>
<name>A0A8S0Y228_9FIRM</name>
<keyword evidence="5" id="KW-1185">Reference proteome</keyword>
<accession>A0A8S0Y228</accession>
<dbReference type="PANTHER" id="PTHR42947:SF1">
    <property type="entry name" value="COB--COM HETERODISULFIDE REDUCTASE SUBUNIT B 1"/>
    <property type="match status" value="1"/>
</dbReference>
<feature type="domain" description="Cysteine-rich" evidence="2">
    <location>
        <begin position="3"/>
        <end position="85"/>
    </location>
</feature>
<dbReference type="Gene3D" id="3.40.50.11810">
    <property type="match status" value="1"/>
</dbReference>
<dbReference type="Gene3D" id="1.20.1050.140">
    <property type="match status" value="1"/>
</dbReference>
<dbReference type="EMBL" id="CDGJ01000134">
    <property type="protein sequence ID" value="CEJ09633.1"/>
    <property type="molecule type" value="Genomic_DNA"/>
</dbReference>
<dbReference type="Proteomes" id="UP000836597">
    <property type="component" value="Chromosome"/>
</dbReference>
<proteinExistence type="predicted"/>
<gene>
    <name evidence="3" type="ORF">DEACI_0907</name>
    <name evidence="4" type="ORF">DEACI_4118</name>
</gene>
<evidence type="ECO:0000259" key="2">
    <source>
        <dbReference type="Pfam" id="PF02754"/>
    </source>
</evidence>
<dbReference type="AlphaFoldDB" id="A0A8S0Y228"/>
<evidence type="ECO:0000313" key="4">
    <source>
        <dbReference type="EMBL" id="CEJ09633.1"/>
    </source>
</evidence>
<protein>
    <submittedName>
        <fullName evidence="4">CoB--CoM heterodisulfide reductase subunit B</fullName>
    </submittedName>
    <submittedName>
        <fullName evidence="3">Cysteine-rich domain protein</fullName>
    </submittedName>
</protein>
<dbReference type="GO" id="GO:0016491">
    <property type="term" value="F:oxidoreductase activity"/>
    <property type="evidence" value="ECO:0007669"/>
    <property type="project" value="UniProtKB-KW"/>
</dbReference>
<reference evidence="4" key="1">
    <citation type="submission" date="2014-11" db="EMBL/GenBank/DDBJ databases">
        <authorList>
            <person name="Hornung B.V."/>
        </authorList>
    </citation>
    <scope>NUCLEOTIDE SEQUENCE</scope>
    <source>
        <strain evidence="4">INE</strain>
    </source>
</reference>
<dbReference type="RefSeq" id="WP_240983954.1">
    <property type="nucleotide sequence ID" value="NZ_CDGJ01000134.1"/>
</dbReference>
<dbReference type="Pfam" id="PF02754">
    <property type="entry name" value="CCG"/>
    <property type="match status" value="2"/>
</dbReference>
<evidence type="ECO:0000313" key="3">
    <source>
        <dbReference type="EMBL" id="CAA7600255.1"/>
    </source>
</evidence>
<dbReference type="PANTHER" id="PTHR42947">
    <property type="entry name" value="COB--COM HETERODISULFIDE REDUCTASE SUBUNIT B 1"/>
    <property type="match status" value="1"/>
</dbReference>
<dbReference type="EMBL" id="LR746496">
    <property type="protein sequence ID" value="CAA7600255.1"/>
    <property type="molecule type" value="Genomic_DNA"/>
</dbReference>
<dbReference type="Proteomes" id="UP001071230">
    <property type="component" value="Unassembled WGS sequence"/>
</dbReference>
<evidence type="ECO:0000256" key="1">
    <source>
        <dbReference type="ARBA" id="ARBA00023002"/>
    </source>
</evidence>
<reference evidence="3" key="2">
    <citation type="submission" date="2020-01" db="EMBL/GenBank/DDBJ databases">
        <authorList>
            <person name="Hornung B."/>
        </authorList>
    </citation>
    <scope>NUCLEOTIDE SEQUENCE</scope>
    <source>
        <strain evidence="3">PacBioINE</strain>
    </source>
</reference>
<keyword evidence="1" id="KW-0560">Oxidoreductase</keyword>
<dbReference type="KEGG" id="aacx:DEACI_0907"/>
<organism evidence="3">
    <name type="scientific">Acididesulfobacillus acetoxydans</name>
    <dbReference type="NCBI Taxonomy" id="1561005"/>
    <lineage>
        <taxon>Bacteria</taxon>
        <taxon>Bacillati</taxon>
        <taxon>Bacillota</taxon>
        <taxon>Clostridia</taxon>
        <taxon>Eubacteriales</taxon>
        <taxon>Peptococcaceae</taxon>
        <taxon>Acididesulfobacillus</taxon>
    </lineage>
</organism>
<sequence>MSYAYYPGCSLHATAREYDESTRAVFENLGIGLREIEDWNCCGATALPSTSYLFSLVVPSRNLALAEEAGEDVAVACNSCFVTLRRAKSVYEENPLWRAKIQEAMGAIGRSFTARVQIRHVLDIVVNDVGLDRIAETVRRPLQGLKVVPYYGCQIARPKNEFAHPELPTEMDRLLEVLGAEVLRYDHKTKCCGGALMTTKPEAVLELEKELLGEAYLRGAEAMVVSCPLCQFNLDAYQDKVNKRFQTNYHIPVIYFTQLLGVAQGIAPKKLGLKRNLVPLRGLLHKYYGEVI</sequence>
<dbReference type="InterPro" id="IPR051278">
    <property type="entry name" value="HdrB/HdrD_reductase"/>
</dbReference>